<dbReference type="EMBL" id="BKCP01005084">
    <property type="protein sequence ID" value="GER36207.1"/>
    <property type="molecule type" value="Genomic_DNA"/>
</dbReference>
<dbReference type="Proteomes" id="UP000325081">
    <property type="component" value="Unassembled WGS sequence"/>
</dbReference>
<feature type="transmembrane region" description="Helical" evidence="1">
    <location>
        <begin position="122"/>
        <end position="141"/>
    </location>
</feature>
<proteinExistence type="predicted"/>
<accession>A0A5A7PVQ1</accession>
<dbReference type="AlphaFoldDB" id="A0A5A7PVQ1"/>
<evidence type="ECO:0000256" key="1">
    <source>
        <dbReference type="SAM" id="Phobius"/>
    </source>
</evidence>
<keyword evidence="3" id="KW-1185">Reference proteome</keyword>
<evidence type="ECO:0000313" key="3">
    <source>
        <dbReference type="Proteomes" id="UP000325081"/>
    </source>
</evidence>
<organism evidence="2 3">
    <name type="scientific">Striga asiatica</name>
    <name type="common">Asiatic witchweed</name>
    <name type="synonym">Buchnera asiatica</name>
    <dbReference type="NCBI Taxonomy" id="4170"/>
    <lineage>
        <taxon>Eukaryota</taxon>
        <taxon>Viridiplantae</taxon>
        <taxon>Streptophyta</taxon>
        <taxon>Embryophyta</taxon>
        <taxon>Tracheophyta</taxon>
        <taxon>Spermatophyta</taxon>
        <taxon>Magnoliopsida</taxon>
        <taxon>eudicotyledons</taxon>
        <taxon>Gunneridae</taxon>
        <taxon>Pentapetalae</taxon>
        <taxon>asterids</taxon>
        <taxon>lamiids</taxon>
        <taxon>Lamiales</taxon>
        <taxon>Orobanchaceae</taxon>
        <taxon>Buchnereae</taxon>
        <taxon>Striga</taxon>
    </lineage>
</organism>
<reference evidence="3" key="1">
    <citation type="journal article" date="2019" name="Curr. Biol.">
        <title>Genome Sequence of Striga asiatica Provides Insight into the Evolution of Plant Parasitism.</title>
        <authorList>
            <person name="Yoshida S."/>
            <person name="Kim S."/>
            <person name="Wafula E.K."/>
            <person name="Tanskanen J."/>
            <person name="Kim Y.M."/>
            <person name="Honaas L."/>
            <person name="Yang Z."/>
            <person name="Spallek T."/>
            <person name="Conn C.E."/>
            <person name="Ichihashi Y."/>
            <person name="Cheong K."/>
            <person name="Cui S."/>
            <person name="Der J.P."/>
            <person name="Gundlach H."/>
            <person name="Jiao Y."/>
            <person name="Hori C."/>
            <person name="Ishida J.K."/>
            <person name="Kasahara H."/>
            <person name="Kiba T."/>
            <person name="Kim M.S."/>
            <person name="Koo N."/>
            <person name="Laohavisit A."/>
            <person name="Lee Y.H."/>
            <person name="Lumba S."/>
            <person name="McCourt P."/>
            <person name="Mortimer J.C."/>
            <person name="Mutuku J.M."/>
            <person name="Nomura T."/>
            <person name="Sasaki-Sekimoto Y."/>
            <person name="Seto Y."/>
            <person name="Wang Y."/>
            <person name="Wakatake T."/>
            <person name="Sakakibara H."/>
            <person name="Demura T."/>
            <person name="Yamaguchi S."/>
            <person name="Yoneyama K."/>
            <person name="Manabe R.I."/>
            <person name="Nelson D.C."/>
            <person name="Schulman A.H."/>
            <person name="Timko M.P."/>
            <person name="dePamphilis C.W."/>
            <person name="Choi D."/>
            <person name="Shirasu K."/>
        </authorList>
    </citation>
    <scope>NUCLEOTIDE SEQUENCE [LARGE SCALE GENOMIC DNA]</scope>
    <source>
        <strain evidence="3">cv. UVA1</strain>
    </source>
</reference>
<keyword evidence="1" id="KW-0812">Transmembrane</keyword>
<name>A0A5A7PVQ1_STRAF</name>
<keyword evidence="1" id="KW-0472">Membrane</keyword>
<sequence>MVLNDRASQTLHEIRMPRSCFSDTFRLEFILSFMEVAWLLSKQGLVFKLGVSSLVLMLKPRVYGSYLRKKKLGERRKFQEIGTRYISEQNIKYIFTCPPKCPPALPLVRGDGGVIAARRENFPMAAIFALLWFFCFSFPFYRVEDKFERLL</sequence>
<protein>
    <submittedName>
        <fullName evidence="2">Peptidase C15</fullName>
    </submittedName>
</protein>
<keyword evidence="1" id="KW-1133">Transmembrane helix</keyword>
<evidence type="ECO:0000313" key="2">
    <source>
        <dbReference type="EMBL" id="GER36207.1"/>
    </source>
</evidence>
<gene>
    <name evidence="2" type="ORF">STAS_12534</name>
</gene>
<comment type="caution">
    <text evidence="2">The sequence shown here is derived from an EMBL/GenBank/DDBJ whole genome shotgun (WGS) entry which is preliminary data.</text>
</comment>